<dbReference type="GO" id="GO:0032217">
    <property type="term" value="F:riboflavin transmembrane transporter activity"/>
    <property type="evidence" value="ECO:0007669"/>
    <property type="project" value="UniProtKB-UniRule"/>
</dbReference>
<feature type="transmembrane region" description="Helical" evidence="9">
    <location>
        <begin position="150"/>
        <end position="174"/>
    </location>
</feature>
<feature type="transmembrane region" description="Helical" evidence="9">
    <location>
        <begin position="78"/>
        <end position="102"/>
    </location>
</feature>
<comment type="caution">
    <text evidence="10">The sequence shown here is derived from an EMBL/GenBank/DDBJ whole genome shotgun (WGS) entry which is preliminary data.</text>
</comment>
<keyword evidence="4 8" id="KW-1003">Cell membrane</keyword>
<feature type="transmembrane region" description="Helical" evidence="9">
    <location>
        <begin position="111"/>
        <end position="130"/>
    </location>
</feature>
<dbReference type="PANTHER" id="PTHR38438">
    <property type="entry name" value="RIBOFLAVIN TRANSPORTER RIBU"/>
    <property type="match status" value="1"/>
</dbReference>
<keyword evidence="5 9" id="KW-0812">Transmembrane</keyword>
<keyword evidence="3 8" id="KW-0813">Transport</keyword>
<dbReference type="RefSeq" id="WP_176941925.1">
    <property type="nucleotide sequence ID" value="NZ_JABZEC010000001.1"/>
</dbReference>
<protein>
    <recommendedName>
        <fullName evidence="8">Riboflavin transporter</fullName>
    </recommendedName>
</protein>
<sequence>MKFLKVASNRIVGGAVLAALATLVMLVAVPLLPGFTFLKLDLSDIVVLLAFFAYGPAVGVLVAFCKVLLAWLLTGLSLGGLVGNFAALISTLSFCGPIYWLWNKDRWHGQALVTGIISLTIMMALANYYFLLPVYMQVMGWQINMSLSHYLMWGVVPFNLIKGAINSSLFLILWQRIKA</sequence>
<comment type="subcellular location">
    <subcellularLocation>
        <location evidence="1">Cell membrane</location>
        <topology evidence="1">Multi-pass membrane protein</topology>
    </subcellularLocation>
</comment>
<evidence type="ECO:0000256" key="5">
    <source>
        <dbReference type="ARBA" id="ARBA00022692"/>
    </source>
</evidence>
<reference evidence="10 11" key="1">
    <citation type="submission" date="2020-06" db="EMBL/GenBank/DDBJ databases">
        <authorList>
            <person name="Kang J."/>
        </authorList>
    </citation>
    <scope>NUCLEOTIDE SEQUENCE [LARGE SCALE GENOMIC DNA]</scope>
    <source>
        <strain evidence="10 11">DCY120</strain>
    </source>
</reference>
<dbReference type="PIRSF" id="PIRSF037778">
    <property type="entry name" value="UCP037778_transp_RibU"/>
    <property type="match status" value="1"/>
</dbReference>
<evidence type="ECO:0000256" key="8">
    <source>
        <dbReference type="PIRNR" id="PIRNR037778"/>
    </source>
</evidence>
<name>A0A850QVE3_9LACO</name>
<feature type="transmembrane region" description="Helical" evidence="9">
    <location>
        <begin position="12"/>
        <end position="33"/>
    </location>
</feature>
<dbReference type="InterPro" id="IPR024529">
    <property type="entry name" value="ECF_trnsprt_substrate-spec"/>
</dbReference>
<dbReference type="AlphaFoldDB" id="A0A850QVE3"/>
<comment type="similarity">
    <text evidence="2 8">Belongs to the prokaryotic riboflavin transporter (P-RFT) (TC 2.A.87) family.</text>
</comment>
<dbReference type="PANTHER" id="PTHR38438:SF1">
    <property type="entry name" value="RIBOFLAVIN TRANSPORTER RIBU"/>
    <property type="match status" value="1"/>
</dbReference>
<dbReference type="Gene3D" id="1.10.1760.20">
    <property type="match status" value="1"/>
</dbReference>
<feature type="transmembrane region" description="Helical" evidence="9">
    <location>
        <begin position="45"/>
        <end position="72"/>
    </location>
</feature>
<keyword evidence="11" id="KW-1185">Reference proteome</keyword>
<evidence type="ECO:0000256" key="7">
    <source>
        <dbReference type="ARBA" id="ARBA00023136"/>
    </source>
</evidence>
<proteinExistence type="inferred from homology"/>
<evidence type="ECO:0000256" key="2">
    <source>
        <dbReference type="ARBA" id="ARBA00005540"/>
    </source>
</evidence>
<evidence type="ECO:0000256" key="3">
    <source>
        <dbReference type="ARBA" id="ARBA00022448"/>
    </source>
</evidence>
<dbReference type="EMBL" id="JABZEC010000001">
    <property type="protein sequence ID" value="NVY95754.1"/>
    <property type="molecule type" value="Genomic_DNA"/>
</dbReference>
<evidence type="ECO:0000313" key="10">
    <source>
        <dbReference type="EMBL" id="NVY95754.1"/>
    </source>
</evidence>
<dbReference type="InterPro" id="IPR025720">
    <property type="entry name" value="RibU"/>
</dbReference>
<evidence type="ECO:0000256" key="1">
    <source>
        <dbReference type="ARBA" id="ARBA00004651"/>
    </source>
</evidence>
<accession>A0A850QVE3</accession>
<evidence type="ECO:0000256" key="4">
    <source>
        <dbReference type="ARBA" id="ARBA00022475"/>
    </source>
</evidence>
<dbReference type="Pfam" id="PF12822">
    <property type="entry name" value="ECF_trnsprt"/>
    <property type="match status" value="1"/>
</dbReference>
<organism evidence="10 11">
    <name type="scientific">Bombilactobacillus apium</name>
    <dbReference type="NCBI Taxonomy" id="2675299"/>
    <lineage>
        <taxon>Bacteria</taxon>
        <taxon>Bacillati</taxon>
        <taxon>Bacillota</taxon>
        <taxon>Bacilli</taxon>
        <taxon>Lactobacillales</taxon>
        <taxon>Lactobacillaceae</taxon>
        <taxon>Bombilactobacillus</taxon>
    </lineage>
</organism>
<comment type="function">
    <text evidence="8">Probably a riboflavin-binding protein that interacts with the energy-coupling factor (ECF) ABC-transporter complex.</text>
</comment>
<keyword evidence="7 8" id="KW-0472">Membrane</keyword>
<evidence type="ECO:0000256" key="6">
    <source>
        <dbReference type="ARBA" id="ARBA00022989"/>
    </source>
</evidence>
<dbReference type="Proteomes" id="UP000563523">
    <property type="component" value="Unassembled WGS sequence"/>
</dbReference>
<keyword evidence="6 9" id="KW-1133">Transmembrane helix</keyword>
<evidence type="ECO:0000313" key="11">
    <source>
        <dbReference type="Proteomes" id="UP000563523"/>
    </source>
</evidence>
<gene>
    <name evidence="10" type="ORF">HU830_00830</name>
</gene>
<dbReference type="GO" id="GO:0005886">
    <property type="term" value="C:plasma membrane"/>
    <property type="evidence" value="ECO:0007669"/>
    <property type="project" value="UniProtKB-SubCell"/>
</dbReference>
<evidence type="ECO:0000256" key="9">
    <source>
        <dbReference type="SAM" id="Phobius"/>
    </source>
</evidence>